<dbReference type="Proteomes" id="UP000297299">
    <property type="component" value="Unassembled WGS sequence"/>
</dbReference>
<comment type="caution">
    <text evidence="1">The sequence shown here is derived from an EMBL/GenBank/DDBJ whole genome shotgun (WGS) entry which is preliminary data.</text>
</comment>
<name>A0A4Y8DBS5_9HELO</name>
<gene>
    <name evidence="1" type="ORF">BOTCAL_0045g00290</name>
</gene>
<protein>
    <submittedName>
        <fullName evidence="1">Uncharacterized protein</fullName>
    </submittedName>
</protein>
<keyword evidence="2" id="KW-1185">Reference proteome</keyword>
<evidence type="ECO:0000313" key="1">
    <source>
        <dbReference type="EMBL" id="TEY78812.1"/>
    </source>
</evidence>
<dbReference type="AlphaFoldDB" id="A0A4Y8DBS5"/>
<proteinExistence type="predicted"/>
<evidence type="ECO:0000313" key="2">
    <source>
        <dbReference type="Proteomes" id="UP000297299"/>
    </source>
</evidence>
<organism evidence="1 2">
    <name type="scientific">Botryotinia calthae</name>
    <dbReference type="NCBI Taxonomy" id="38488"/>
    <lineage>
        <taxon>Eukaryota</taxon>
        <taxon>Fungi</taxon>
        <taxon>Dikarya</taxon>
        <taxon>Ascomycota</taxon>
        <taxon>Pezizomycotina</taxon>
        <taxon>Leotiomycetes</taxon>
        <taxon>Helotiales</taxon>
        <taxon>Sclerotiniaceae</taxon>
        <taxon>Botryotinia</taxon>
    </lineage>
</organism>
<dbReference type="EMBL" id="PHWZ01000045">
    <property type="protein sequence ID" value="TEY78812.1"/>
    <property type="molecule type" value="Genomic_DNA"/>
</dbReference>
<reference evidence="1 2" key="1">
    <citation type="submission" date="2017-11" db="EMBL/GenBank/DDBJ databases">
        <title>Comparative genomics of Botrytis spp.</title>
        <authorList>
            <person name="Valero-Jimenez C.A."/>
            <person name="Tapia P."/>
            <person name="Veloso J."/>
            <person name="Silva-Moreno E."/>
            <person name="Staats M."/>
            <person name="Valdes J.H."/>
            <person name="Van Kan J.A.L."/>
        </authorList>
    </citation>
    <scope>NUCLEOTIDE SEQUENCE [LARGE SCALE GENOMIC DNA]</scope>
    <source>
        <strain evidence="1 2">MUCL2830</strain>
    </source>
</reference>
<accession>A0A4Y8DBS5</accession>
<sequence length="101" mass="11153">MPTFARKRARRDFWAVCSDQGRTWPLAAFEIQIWRLSEEVDIVGCSISNLPVAAWVVGSDGLVNWYGGVLVGILNSACDGRGKLGLEYSQCVIVYNAQQDS</sequence>